<keyword evidence="1" id="KW-0479">Metal-binding</keyword>
<evidence type="ECO:0000313" key="9">
    <source>
        <dbReference type="Proteomes" id="UP000437862"/>
    </source>
</evidence>
<evidence type="ECO:0000313" key="8">
    <source>
        <dbReference type="Proteomes" id="UP000315112"/>
    </source>
</evidence>
<reference evidence="6 9" key="3">
    <citation type="submission" date="2019-12" db="EMBL/GenBank/DDBJ databases">
        <title>Draft Genome Sequences of Six Type Strains of the Genus Massilia.</title>
        <authorList>
            <person name="Miess H."/>
            <person name="Frediansyah A."/>
            <person name="Goeker M."/>
            <person name="Gross H."/>
        </authorList>
    </citation>
    <scope>NUCLEOTIDE SEQUENCE [LARGE SCALE GENOMIC DNA]</scope>
    <source>
        <strain evidence="6 9">DSM 26639</strain>
    </source>
</reference>
<evidence type="ECO:0000313" key="6">
    <source>
        <dbReference type="EMBL" id="QGZ37930.1"/>
    </source>
</evidence>
<feature type="zinc finger region" description="dksA C4-type" evidence="4">
    <location>
        <begin position="90"/>
        <end position="114"/>
    </location>
</feature>
<dbReference type="RefSeq" id="WP_145876489.1">
    <property type="nucleotide sequence ID" value="NZ_CP046904.1"/>
</dbReference>
<dbReference type="EMBL" id="CP046904">
    <property type="protein sequence ID" value="QGZ37930.1"/>
    <property type="molecule type" value="Genomic_DNA"/>
</dbReference>
<dbReference type="AlphaFoldDB" id="A0A562PQV5"/>
<dbReference type="InterPro" id="IPR000962">
    <property type="entry name" value="Znf_DskA_TraR"/>
</dbReference>
<dbReference type="PANTHER" id="PTHR33823:SF4">
    <property type="entry name" value="GENERAL STRESS PROTEIN 16O"/>
    <property type="match status" value="1"/>
</dbReference>
<dbReference type="PANTHER" id="PTHR33823">
    <property type="entry name" value="RNA POLYMERASE-BINDING TRANSCRIPTION FACTOR DKSA-RELATED"/>
    <property type="match status" value="1"/>
</dbReference>
<protein>
    <submittedName>
        <fullName evidence="7">TraR/DksA family transcriptional regulator</fullName>
    </submittedName>
</protein>
<dbReference type="PROSITE" id="PS51128">
    <property type="entry name" value="ZF_DKSA_2"/>
    <property type="match status" value="1"/>
</dbReference>
<feature type="domain" description="Zinc finger DksA/TraR C4-type" evidence="5">
    <location>
        <begin position="85"/>
        <end position="120"/>
    </location>
</feature>
<keyword evidence="9" id="KW-1185">Reference proteome</keyword>
<reference evidence="7 8" key="1">
    <citation type="journal article" date="2015" name="Stand. Genomic Sci.">
        <title>Genomic Encyclopedia of Bacterial and Archaeal Type Strains, Phase III: the genomes of soil and plant-associated and newly described type strains.</title>
        <authorList>
            <person name="Whitman W.B."/>
            <person name="Woyke T."/>
            <person name="Klenk H.P."/>
            <person name="Zhou Y."/>
            <person name="Lilburn T.G."/>
            <person name="Beck B.J."/>
            <person name="De Vos P."/>
            <person name="Vandamme P."/>
            <person name="Eisen J.A."/>
            <person name="Garrity G."/>
            <person name="Hugenholtz P."/>
            <person name="Kyrpides N.C."/>
        </authorList>
    </citation>
    <scope>NUCLEOTIDE SEQUENCE [LARGE SCALE GENOMIC DNA]</scope>
    <source>
        <strain evidence="7 8">CGMCC 1.10685</strain>
    </source>
</reference>
<evidence type="ECO:0000256" key="2">
    <source>
        <dbReference type="ARBA" id="ARBA00022771"/>
    </source>
</evidence>
<dbReference type="Gene3D" id="1.20.120.910">
    <property type="entry name" value="DksA, coiled-coil domain"/>
    <property type="match status" value="1"/>
</dbReference>
<dbReference type="Pfam" id="PF01258">
    <property type="entry name" value="zf-dskA_traR"/>
    <property type="match status" value="1"/>
</dbReference>
<evidence type="ECO:0000256" key="3">
    <source>
        <dbReference type="ARBA" id="ARBA00022833"/>
    </source>
</evidence>
<proteinExistence type="predicted"/>
<organism evidence="7 8">
    <name type="scientific">Pseudoduganella flava</name>
    <dbReference type="NCBI Taxonomy" id="871742"/>
    <lineage>
        <taxon>Bacteria</taxon>
        <taxon>Pseudomonadati</taxon>
        <taxon>Pseudomonadota</taxon>
        <taxon>Betaproteobacteria</taxon>
        <taxon>Burkholderiales</taxon>
        <taxon>Oxalobacteraceae</taxon>
        <taxon>Telluria group</taxon>
        <taxon>Pseudoduganella</taxon>
    </lineage>
</organism>
<sequence>MSLTTAQTQALGTDLRRRRDLLAAELRERLHTSGQDVPAGLRDYLGAGVDPSEAYEELADDLAWLGHETIVLRRLDAALRRLSIGGYGTCIYCGGDIPPERLQAMPAAESCVACQEAAERERRRHPA</sequence>
<dbReference type="Proteomes" id="UP000315112">
    <property type="component" value="Unassembled WGS sequence"/>
</dbReference>
<dbReference type="OrthoDB" id="9811543at2"/>
<dbReference type="EMBL" id="VLKW01000005">
    <property type="protein sequence ID" value="TWI46768.1"/>
    <property type="molecule type" value="Genomic_DNA"/>
</dbReference>
<gene>
    <name evidence="6" type="ORF">GO485_01940</name>
    <name evidence="7" type="ORF">IP92_03131</name>
</gene>
<dbReference type="SUPFAM" id="SSF57716">
    <property type="entry name" value="Glucocorticoid receptor-like (DNA-binding domain)"/>
    <property type="match status" value="1"/>
</dbReference>
<evidence type="ECO:0000313" key="7">
    <source>
        <dbReference type="EMBL" id="TWI46768.1"/>
    </source>
</evidence>
<accession>A0A562PQV5</accession>
<dbReference type="Proteomes" id="UP000437862">
    <property type="component" value="Chromosome"/>
</dbReference>
<keyword evidence="2" id="KW-0863">Zinc-finger</keyword>
<reference evidence="7" key="2">
    <citation type="submission" date="2019-07" db="EMBL/GenBank/DDBJ databases">
        <authorList>
            <person name="Whitman W."/>
            <person name="Huntemann M."/>
            <person name="Clum A."/>
            <person name="Pillay M."/>
            <person name="Palaniappan K."/>
            <person name="Varghese N."/>
            <person name="Mikhailova N."/>
            <person name="Stamatis D."/>
            <person name="Reddy T."/>
            <person name="Daum C."/>
            <person name="Shapiro N."/>
            <person name="Ivanova N."/>
            <person name="Kyrpides N."/>
            <person name="Woyke T."/>
        </authorList>
    </citation>
    <scope>NUCLEOTIDE SEQUENCE</scope>
    <source>
        <strain evidence="7">CGMCC 1.10685</strain>
    </source>
</reference>
<dbReference type="GO" id="GO:0008270">
    <property type="term" value="F:zinc ion binding"/>
    <property type="evidence" value="ECO:0007669"/>
    <property type="project" value="UniProtKB-KW"/>
</dbReference>
<evidence type="ECO:0000256" key="4">
    <source>
        <dbReference type="PROSITE-ProRule" id="PRU00510"/>
    </source>
</evidence>
<evidence type="ECO:0000256" key="1">
    <source>
        <dbReference type="ARBA" id="ARBA00022723"/>
    </source>
</evidence>
<keyword evidence="3" id="KW-0862">Zinc</keyword>
<name>A0A562PQV5_9BURK</name>
<evidence type="ECO:0000259" key="5">
    <source>
        <dbReference type="Pfam" id="PF01258"/>
    </source>
</evidence>